<protein>
    <submittedName>
        <fullName evidence="1">Uncharacterized protein</fullName>
    </submittedName>
</protein>
<dbReference type="AlphaFoldDB" id="A0A8J5N217"/>
<dbReference type="Proteomes" id="UP000747542">
    <property type="component" value="Unassembled WGS sequence"/>
</dbReference>
<proteinExistence type="predicted"/>
<accession>A0A8J5N217</accession>
<gene>
    <name evidence="1" type="ORF">Hamer_G000797</name>
</gene>
<evidence type="ECO:0000313" key="1">
    <source>
        <dbReference type="EMBL" id="KAG7171868.1"/>
    </source>
</evidence>
<organism evidence="1 2">
    <name type="scientific">Homarus americanus</name>
    <name type="common">American lobster</name>
    <dbReference type="NCBI Taxonomy" id="6706"/>
    <lineage>
        <taxon>Eukaryota</taxon>
        <taxon>Metazoa</taxon>
        <taxon>Ecdysozoa</taxon>
        <taxon>Arthropoda</taxon>
        <taxon>Crustacea</taxon>
        <taxon>Multicrustacea</taxon>
        <taxon>Malacostraca</taxon>
        <taxon>Eumalacostraca</taxon>
        <taxon>Eucarida</taxon>
        <taxon>Decapoda</taxon>
        <taxon>Pleocyemata</taxon>
        <taxon>Astacidea</taxon>
        <taxon>Nephropoidea</taxon>
        <taxon>Nephropidae</taxon>
        <taxon>Homarus</taxon>
    </lineage>
</organism>
<reference evidence="1" key="1">
    <citation type="journal article" date="2021" name="Sci. Adv.">
        <title>The American lobster genome reveals insights on longevity, neural, and immune adaptations.</title>
        <authorList>
            <person name="Polinski J.M."/>
            <person name="Zimin A.V."/>
            <person name="Clark K.F."/>
            <person name="Kohn A.B."/>
            <person name="Sadowski N."/>
            <person name="Timp W."/>
            <person name="Ptitsyn A."/>
            <person name="Khanna P."/>
            <person name="Romanova D.Y."/>
            <person name="Williams P."/>
            <person name="Greenwood S.J."/>
            <person name="Moroz L.L."/>
            <person name="Walt D.R."/>
            <person name="Bodnar A.G."/>
        </authorList>
    </citation>
    <scope>NUCLEOTIDE SEQUENCE</scope>
    <source>
        <strain evidence="1">GMGI-L3</strain>
    </source>
</reference>
<name>A0A8J5N217_HOMAM</name>
<sequence length="139" mass="15286">MKVLKSDANQVNALQSLQSTPMTTGYAELTPSFPLVCLLREPLSHREVRGLSSSLLSYPAKRRGSDIIQEYAGSVPISVACRERGRERVYNDETQGAEPVVPSSCQAGISQPPLAHTHIASHWHHHPITTTTPYQNATR</sequence>
<evidence type="ECO:0000313" key="2">
    <source>
        <dbReference type="Proteomes" id="UP000747542"/>
    </source>
</evidence>
<comment type="caution">
    <text evidence="1">The sequence shown here is derived from an EMBL/GenBank/DDBJ whole genome shotgun (WGS) entry which is preliminary data.</text>
</comment>
<keyword evidence="2" id="KW-1185">Reference proteome</keyword>
<dbReference type="EMBL" id="JAHLQT010011632">
    <property type="protein sequence ID" value="KAG7171868.1"/>
    <property type="molecule type" value="Genomic_DNA"/>
</dbReference>